<dbReference type="PANTHER" id="PTHR34107:SF1">
    <property type="entry name" value="SLL0198 PROTEIN"/>
    <property type="match status" value="1"/>
</dbReference>
<reference evidence="2" key="1">
    <citation type="submission" date="2020-08" db="EMBL/GenBank/DDBJ databases">
        <title>Lewinella bacteria from marine environments.</title>
        <authorList>
            <person name="Zhong Y."/>
        </authorList>
    </citation>
    <scope>NUCLEOTIDE SEQUENCE</scope>
    <source>
        <strain evidence="2">KCTC 42187</strain>
    </source>
</reference>
<evidence type="ECO:0000313" key="2">
    <source>
        <dbReference type="EMBL" id="MBC6995417.1"/>
    </source>
</evidence>
<dbReference type="Pfam" id="PF05685">
    <property type="entry name" value="Uma2"/>
    <property type="match status" value="1"/>
</dbReference>
<dbReference type="Proteomes" id="UP000650081">
    <property type="component" value="Unassembled WGS sequence"/>
</dbReference>
<comment type="caution">
    <text evidence="2">The sequence shown here is derived from an EMBL/GenBank/DDBJ whole genome shotgun (WGS) entry which is preliminary data.</text>
</comment>
<evidence type="ECO:0000313" key="3">
    <source>
        <dbReference type="Proteomes" id="UP000650081"/>
    </source>
</evidence>
<keyword evidence="2" id="KW-0378">Hydrolase</keyword>
<protein>
    <submittedName>
        <fullName evidence="2">Uma2 family endonuclease</fullName>
    </submittedName>
</protein>
<name>A0A923PJV5_9BACT</name>
<gene>
    <name evidence="2" type="ORF">H9S92_14680</name>
</gene>
<dbReference type="Gene3D" id="3.90.1570.10">
    <property type="entry name" value="tt1808, chain A"/>
    <property type="match status" value="1"/>
</dbReference>
<dbReference type="InterPro" id="IPR008538">
    <property type="entry name" value="Uma2"/>
</dbReference>
<keyword evidence="2" id="KW-0540">Nuclease</keyword>
<keyword evidence="3" id="KW-1185">Reference proteome</keyword>
<accession>A0A923PJV5</accession>
<dbReference type="SUPFAM" id="SSF52980">
    <property type="entry name" value="Restriction endonuclease-like"/>
    <property type="match status" value="1"/>
</dbReference>
<dbReference type="GO" id="GO:0004519">
    <property type="term" value="F:endonuclease activity"/>
    <property type="evidence" value="ECO:0007669"/>
    <property type="project" value="UniProtKB-KW"/>
</dbReference>
<proteinExistence type="predicted"/>
<dbReference type="CDD" id="cd06260">
    <property type="entry name" value="DUF820-like"/>
    <property type="match status" value="1"/>
</dbReference>
<dbReference type="EMBL" id="JACSIT010000136">
    <property type="protein sequence ID" value="MBC6995417.1"/>
    <property type="molecule type" value="Genomic_DNA"/>
</dbReference>
<organism evidence="2 3">
    <name type="scientific">Neolewinella lacunae</name>
    <dbReference type="NCBI Taxonomy" id="1517758"/>
    <lineage>
        <taxon>Bacteria</taxon>
        <taxon>Pseudomonadati</taxon>
        <taxon>Bacteroidota</taxon>
        <taxon>Saprospiria</taxon>
        <taxon>Saprospirales</taxon>
        <taxon>Lewinellaceae</taxon>
        <taxon>Neolewinella</taxon>
    </lineage>
</organism>
<dbReference type="AlphaFoldDB" id="A0A923PJV5"/>
<keyword evidence="2" id="KW-0255">Endonuclease</keyword>
<dbReference type="InterPro" id="IPR012296">
    <property type="entry name" value="Nuclease_put_TT1808"/>
</dbReference>
<feature type="domain" description="Putative restriction endonuclease" evidence="1">
    <location>
        <begin position="23"/>
        <end position="194"/>
    </location>
</feature>
<dbReference type="RefSeq" id="WP_187467456.1">
    <property type="nucleotide sequence ID" value="NZ_JACSIT010000136.1"/>
</dbReference>
<dbReference type="InterPro" id="IPR011335">
    <property type="entry name" value="Restrct_endonuc-II-like"/>
</dbReference>
<sequence>MLLEIKIPASEVALTFPNGLSNEAFEELCFANQELVIEREADGKISIMSPVSTLSGQNESVFNGELYIYCRQFGGHSFSSSTGFTLPDGSVRSPDASYVTEAAMALHSRKDLLRFAPIVPLFVVEVASPSDQLAELALKMSQVWIKNGVALAWLVDVENEKLWIYRQNGTVDLIEGFDQSVTGEDVLPGFAFDLRLLR</sequence>
<dbReference type="PANTHER" id="PTHR34107">
    <property type="entry name" value="SLL0198 PROTEIN-RELATED"/>
    <property type="match status" value="1"/>
</dbReference>
<evidence type="ECO:0000259" key="1">
    <source>
        <dbReference type="Pfam" id="PF05685"/>
    </source>
</evidence>